<dbReference type="AlphaFoldDB" id="A0A9N8D7Q2"/>
<sequence>MALYEAGKLALVISSPNTSEIGRCVTLTRRLHDGEYFKAPDGSEYRYDNATETYQWIVSGDVSIYLDGKFSGMSVFSESELMLLDDGEWVCQCDLMKEFI</sequence>
<organism evidence="1 2">
    <name type="scientific">Providencia rettgeri</name>
    <dbReference type="NCBI Taxonomy" id="587"/>
    <lineage>
        <taxon>Bacteria</taxon>
        <taxon>Pseudomonadati</taxon>
        <taxon>Pseudomonadota</taxon>
        <taxon>Gammaproteobacteria</taxon>
        <taxon>Enterobacterales</taxon>
        <taxon>Morganellaceae</taxon>
        <taxon>Providencia</taxon>
    </lineage>
</organism>
<name>A0A9N8D7Q2_PRORE</name>
<proteinExistence type="predicted"/>
<dbReference type="Proteomes" id="UP000834611">
    <property type="component" value="Unassembled WGS sequence"/>
</dbReference>
<evidence type="ECO:0000313" key="1">
    <source>
        <dbReference type="EMBL" id="CAB5709760.1"/>
    </source>
</evidence>
<evidence type="ECO:0000313" key="2">
    <source>
        <dbReference type="Proteomes" id="UP000834611"/>
    </source>
</evidence>
<reference evidence="1" key="1">
    <citation type="submission" date="2020-05" db="EMBL/GenBank/DDBJ databases">
        <authorList>
            <person name="Delgado-Blas J."/>
        </authorList>
    </citation>
    <scope>NUCLEOTIDE SEQUENCE</scope>
    <source>
        <strain evidence="1">BB1453</strain>
    </source>
</reference>
<protein>
    <submittedName>
        <fullName evidence="1">Uncharacterized protein</fullName>
    </submittedName>
</protein>
<comment type="caution">
    <text evidence="1">The sequence shown here is derived from an EMBL/GenBank/DDBJ whole genome shotgun (WGS) entry which is preliminary data.</text>
</comment>
<dbReference type="EMBL" id="CAHPSF010000011">
    <property type="protein sequence ID" value="CAB5709760.1"/>
    <property type="molecule type" value="Genomic_DNA"/>
</dbReference>
<gene>
    <name evidence="1" type="ORF">GHA_03452</name>
</gene>
<dbReference type="RefSeq" id="WP_239407243.1">
    <property type="nucleotide sequence ID" value="NZ_CAHPRV010000002.1"/>
</dbReference>
<accession>A0A9N8D7Q2</accession>